<reference evidence="19 20" key="1">
    <citation type="submission" date="2017-07" db="EMBL/GenBank/DDBJ databases">
        <title>Sandarakinorhabdus cyanobacteriorum sp. nov., a novel bacterium isolated from cyanobacterial aggregates in a eutrophic lake.</title>
        <authorList>
            <person name="Cai H."/>
        </authorList>
    </citation>
    <scope>NUCLEOTIDE SEQUENCE [LARGE SCALE GENOMIC DNA]</scope>
    <source>
        <strain evidence="19 20">TH057</strain>
    </source>
</reference>
<feature type="domain" description="Penicillin-binding protein transpeptidase" evidence="17">
    <location>
        <begin position="327"/>
        <end position="542"/>
    </location>
</feature>
<evidence type="ECO:0000256" key="2">
    <source>
        <dbReference type="ARBA" id="ARBA00007090"/>
    </source>
</evidence>
<evidence type="ECO:0000256" key="5">
    <source>
        <dbReference type="ARBA" id="ARBA00022670"/>
    </source>
</evidence>
<evidence type="ECO:0000256" key="8">
    <source>
        <dbReference type="ARBA" id="ARBA00022801"/>
    </source>
</evidence>
<keyword evidence="6" id="KW-0328">Glycosyltransferase</keyword>
<keyword evidence="16" id="KW-1133">Transmembrane helix</keyword>
<evidence type="ECO:0000256" key="13">
    <source>
        <dbReference type="ARBA" id="ARBA00034000"/>
    </source>
</evidence>
<dbReference type="EMBL" id="NOXT01000086">
    <property type="protein sequence ID" value="OYQ31309.1"/>
    <property type="molecule type" value="Genomic_DNA"/>
</dbReference>
<comment type="similarity">
    <text evidence="2">In the C-terminal section; belongs to the transpeptidase family.</text>
</comment>
<evidence type="ECO:0000313" key="19">
    <source>
        <dbReference type="EMBL" id="OYQ31309.1"/>
    </source>
</evidence>
<evidence type="ECO:0000256" key="3">
    <source>
        <dbReference type="ARBA" id="ARBA00007739"/>
    </source>
</evidence>
<keyword evidence="20" id="KW-1185">Reference proteome</keyword>
<feature type="transmembrane region" description="Helical" evidence="16">
    <location>
        <begin position="20"/>
        <end position="39"/>
    </location>
</feature>
<evidence type="ECO:0000256" key="9">
    <source>
        <dbReference type="ARBA" id="ARBA00022960"/>
    </source>
</evidence>
<dbReference type="InterPro" id="IPR050396">
    <property type="entry name" value="Glycosyltr_51/Transpeptidase"/>
</dbReference>
<evidence type="ECO:0000259" key="18">
    <source>
        <dbReference type="Pfam" id="PF00912"/>
    </source>
</evidence>
<evidence type="ECO:0000256" key="12">
    <source>
        <dbReference type="ARBA" id="ARBA00023316"/>
    </source>
</evidence>
<name>A0A255YQ16_9SPHN</name>
<dbReference type="OrthoDB" id="9766909at2"/>
<evidence type="ECO:0000256" key="10">
    <source>
        <dbReference type="ARBA" id="ARBA00022984"/>
    </source>
</evidence>
<dbReference type="InterPro" id="IPR001460">
    <property type="entry name" value="PCN-bd_Tpept"/>
</dbReference>
<comment type="catalytic activity">
    <reaction evidence="13">
        <text>Preferential cleavage: (Ac)2-L-Lys-D-Ala-|-D-Ala. Also transpeptidation of peptidyl-alanyl moieties that are N-acyl substituents of D-alanine.</text>
        <dbReference type="EC" id="3.4.16.4"/>
    </reaction>
</comment>
<dbReference type="GO" id="GO:0008658">
    <property type="term" value="F:penicillin binding"/>
    <property type="evidence" value="ECO:0007669"/>
    <property type="project" value="InterPro"/>
</dbReference>
<evidence type="ECO:0000313" key="20">
    <source>
        <dbReference type="Proteomes" id="UP000216991"/>
    </source>
</evidence>
<dbReference type="NCBIfam" id="TIGR02074">
    <property type="entry name" value="PBP_1a_fam"/>
    <property type="match status" value="1"/>
</dbReference>
<keyword evidence="12" id="KW-0961">Cell wall biogenesis/degradation</keyword>
<dbReference type="Gene3D" id="3.40.710.10">
    <property type="entry name" value="DD-peptidase/beta-lactamase superfamily"/>
    <property type="match status" value="1"/>
</dbReference>
<comment type="catalytic activity">
    <reaction evidence="14">
        <text>[GlcNAc-(1-&gt;4)-Mur2Ac(oyl-L-Ala-gamma-D-Glu-L-Lys-D-Ala-D-Ala)](n)-di-trans,octa-cis-undecaprenyl diphosphate + beta-D-GlcNAc-(1-&gt;4)-Mur2Ac(oyl-L-Ala-gamma-D-Glu-L-Lys-D-Ala-D-Ala)-di-trans,octa-cis-undecaprenyl diphosphate = [GlcNAc-(1-&gt;4)-Mur2Ac(oyl-L-Ala-gamma-D-Glu-L-Lys-D-Ala-D-Ala)](n+1)-di-trans,octa-cis-undecaprenyl diphosphate + di-trans,octa-cis-undecaprenyl diphosphate + H(+)</text>
        <dbReference type="Rhea" id="RHEA:23708"/>
        <dbReference type="Rhea" id="RHEA-COMP:9602"/>
        <dbReference type="Rhea" id="RHEA-COMP:9603"/>
        <dbReference type="ChEBI" id="CHEBI:15378"/>
        <dbReference type="ChEBI" id="CHEBI:58405"/>
        <dbReference type="ChEBI" id="CHEBI:60033"/>
        <dbReference type="ChEBI" id="CHEBI:78435"/>
        <dbReference type="EC" id="2.4.99.28"/>
    </reaction>
</comment>
<accession>A0A255YQ16</accession>
<dbReference type="InterPro" id="IPR012338">
    <property type="entry name" value="Beta-lactam/transpept-like"/>
</dbReference>
<keyword evidence="11" id="KW-0511">Multifunctional enzyme</keyword>
<dbReference type="GO" id="GO:0009252">
    <property type="term" value="P:peptidoglycan biosynthetic process"/>
    <property type="evidence" value="ECO:0007669"/>
    <property type="project" value="UniProtKB-UniPathway"/>
</dbReference>
<evidence type="ECO:0000259" key="17">
    <source>
        <dbReference type="Pfam" id="PF00905"/>
    </source>
</evidence>
<protein>
    <submittedName>
        <fullName evidence="19">Uncharacterized protein</fullName>
    </submittedName>
</protein>
<keyword evidence="5" id="KW-0645">Protease</keyword>
<dbReference type="SUPFAM" id="SSF56601">
    <property type="entry name" value="beta-lactamase/transpeptidase-like"/>
    <property type="match status" value="1"/>
</dbReference>
<keyword evidence="7" id="KW-0808">Transferase</keyword>
<keyword evidence="16" id="KW-0472">Membrane</keyword>
<organism evidence="19 20">
    <name type="scientific">Sandarakinorhabdus cyanobacteriorum</name>
    <dbReference type="NCBI Taxonomy" id="1981098"/>
    <lineage>
        <taxon>Bacteria</taxon>
        <taxon>Pseudomonadati</taxon>
        <taxon>Pseudomonadota</taxon>
        <taxon>Alphaproteobacteria</taxon>
        <taxon>Sphingomonadales</taxon>
        <taxon>Sphingosinicellaceae</taxon>
        <taxon>Sandarakinorhabdus</taxon>
    </lineage>
</organism>
<proteinExistence type="inferred from homology"/>
<evidence type="ECO:0000256" key="7">
    <source>
        <dbReference type="ARBA" id="ARBA00022679"/>
    </source>
</evidence>
<dbReference type="GO" id="GO:0071555">
    <property type="term" value="P:cell wall organization"/>
    <property type="evidence" value="ECO:0007669"/>
    <property type="project" value="UniProtKB-KW"/>
</dbReference>
<keyword evidence="10" id="KW-0573">Peptidoglycan synthesis</keyword>
<evidence type="ECO:0000256" key="1">
    <source>
        <dbReference type="ARBA" id="ARBA00004752"/>
    </source>
</evidence>
<evidence type="ECO:0000256" key="16">
    <source>
        <dbReference type="SAM" id="Phobius"/>
    </source>
</evidence>
<dbReference type="Pfam" id="PF00905">
    <property type="entry name" value="Transpeptidase"/>
    <property type="match status" value="1"/>
</dbReference>
<dbReference type="GO" id="GO:0006508">
    <property type="term" value="P:proteolysis"/>
    <property type="evidence" value="ECO:0007669"/>
    <property type="project" value="UniProtKB-KW"/>
</dbReference>
<dbReference type="GO" id="GO:0008360">
    <property type="term" value="P:regulation of cell shape"/>
    <property type="evidence" value="ECO:0007669"/>
    <property type="project" value="UniProtKB-KW"/>
</dbReference>
<dbReference type="PANTHER" id="PTHR32282:SF33">
    <property type="entry name" value="PEPTIDOGLYCAN GLYCOSYLTRANSFERASE"/>
    <property type="match status" value="1"/>
</dbReference>
<dbReference type="GO" id="GO:0009002">
    <property type="term" value="F:serine-type D-Ala-D-Ala carboxypeptidase activity"/>
    <property type="evidence" value="ECO:0007669"/>
    <property type="project" value="UniProtKB-EC"/>
</dbReference>
<sequence length="651" mass="69764">MAGVAARIGSVWAVVRPYRWWAVAAVVGLFVALLAWLVATAPLDRALEPAKQPSLIITDMNGKAIARRGDYKEEPVTIAQLPAHVPAAFIAIEDRRFREHWGVDPIGILRALVTNAQAGGVRQGGSTLTQQLAKTSFLSSERSIKRKLQEVIIALYLEARLSKDEILQNYLSSVYFGDGAYGIRAAARTYFDKAPEELDLGEAAMLAGLVQAPSRLAPSRHLEDARERAAQVIAAMVDTGAITKAQAAAARPAEYRPGRKNLPTGSYFADWVLPQAREATEADYGEIVVKTTLDPRLQKLAEQMILDGLARARGLNVNQAALVAMRLDGRVVAMVGGTDYKASSFNRATQAQRQPGSSFKLFVYLAALEAGKKPSDTIVDEPIELCEPGQQPGECYAPKNDDLRFRGTISLATAFAASSNIAAVKLAQEVGISAVAKQVKKLGIEGGVSIYPAMALGTTPIPLIDMTRAFAAVASGKYPVKATGLWRDDPPPEVTPPEATKASWPVRADMMQLLQSVVRNGTGNAARLPIPAWGKTGTTQNHRDALFIGFAGDLVVGVWVGNDDNSPMAASIVGGGLPARLWKGFMAQALQMEGKMQAVQEIAPVEVDMEALATDMEGMTIDLNGEPNNPPPVIDIPDESVTEPPVPPEPR</sequence>
<dbReference type="RefSeq" id="WP_094472902.1">
    <property type="nucleotide sequence ID" value="NZ_NOXT01000086.1"/>
</dbReference>
<evidence type="ECO:0000256" key="11">
    <source>
        <dbReference type="ARBA" id="ARBA00023268"/>
    </source>
</evidence>
<dbReference type="UniPathway" id="UPA00219"/>
<dbReference type="FunFam" id="1.10.3810.10:FF:000001">
    <property type="entry name" value="Penicillin-binding protein 1A"/>
    <property type="match status" value="1"/>
</dbReference>
<evidence type="ECO:0000256" key="6">
    <source>
        <dbReference type="ARBA" id="ARBA00022676"/>
    </source>
</evidence>
<dbReference type="Gene3D" id="1.10.3810.10">
    <property type="entry name" value="Biosynthetic peptidoglycan transglycosylase-like"/>
    <property type="match status" value="1"/>
</dbReference>
<evidence type="ECO:0000256" key="14">
    <source>
        <dbReference type="ARBA" id="ARBA00049902"/>
    </source>
</evidence>
<dbReference type="PANTHER" id="PTHR32282">
    <property type="entry name" value="BINDING PROTEIN TRANSPEPTIDASE, PUTATIVE-RELATED"/>
    <property type="match status" value="1"/>
</dbReference>
<gene>
    <name evidence="19" type="ORF">CHU93_04190</name>
</gene>
<dbReference type="GO" id="GO:0030288">
    <property type="term" value="C:outer membrane-bounded periplasmic space"/>
    <property type="evidence" value="ECO:0007669"/>
    <property type="project" value="TreeGrafter"/>
</dbReference>
<dbReference type="InterPro" id="IPR023346">
    <property type="entry name" value="Lysozyme-like_dom_sf"/>
</dbReference>
<dbReference type="Proteomes" id="UP000216991">
    <property type="component" value="Unassembled WGS sequence"/>
</dbReference>
<dbReference type="InterPro" id="IPR001264">
    <property type="entry name" value="Glyco_trans_51"/>
</dbReference>
<comment type="similarity">
    <text evidence="3">In the N-terminal section; belongs to the glycosyltransferase 51 family.</text>
</comment>
<feature type="domain" description="Glycosyl transferase family 51" evidence="18">
    <location>
        <begin position="62"/>
        <end position="236"/>
    </location>
</feature>
<dbReference type="SUPFAM" id="SSF53955">
    <property type="entry name" value="Lysozyme-like"/>
    <property type="match status" value="1"/>
</dbReference>
<keyword evidence="8" id="KW-0378">Hydrolase</keyword>
<feature type="region of interest" description="Disordered" evidence="15">
    <location>
        <begin position="622"/>
        <end position="651"/>
    </location>
</feature>
<keyword evidence="4" id="KW-0121">Carboxypeptidase</keyword>
<comment type="caution">
    <text evidence="19">The sequence shown here is derived from an EMBL/GenBank/DDBJ whole genome shotgun (WGS) entry which is preliminary data.</text>
</comment>
<dbReference type="GO" id="GO:0008955">
    <property type="term" value="F:peptidoglycan glycosyltransferase activity"/>
    <property type="evidence" value="ECO:0007669"/>
    <property type="project" value="UniProtKB-EC"/>
</dbReference>
<keyword evidence="16" id="KW-0812">Transmembrane</keyword>
<dbReference type="AlphaFoldDB" id="A0A255YQ16"/>
<dbReference type="Pfam" id="PF00912">
    <property type="entry name" value="Transgly"/>
    <property type="match status" value="1"/>
</dbReference>
<evidence type="ECO:0000256" key="4">
    <source>
        <dbReference type="ARBA" id="ARBA00022645"/>
    </source>
</evidence>
<keyword evidence="9" id="KW-0133">Cell shape</keyword>
<dbReference type="InterPro" id="IPR036950">
    <property type="entry name" value="PBP_transglycosylase"/>
</dbReference>
<evidence type="ECO:0000256" key="15">
    <source>
        <dbReference type="SAM" id="MobiDB-lite"/>
    </source>
</evidence>
<comment type="pathway">
    <text evidence="1">Cell wall biogenesis; peptidoglycan biosynthesis.</text>
</comment>